<reference evidence="3 4" key="2">
    <citation type="submission" date="2017-06" db="EMBL/GenBank/DDBJ databases">
        <authorList>
            <person name="Varghese N."/>
            <person name="Submissions S."/>
        </authorList>
    </citation>
    <scope>NUCLEOTIDE SEQUENCE [LARGE SCALE GENOMIC DNA]</scope>
    <source>
        <strain evidence="3 4">RLD-1</strain>
    </source>
</reference>
<reference evidence="2 5" key="1">
    <citation type="submission" date="2016-10" db="EMBL/GenBank/DDBJ databases">
        <authorList>
            <person name="de Groot N.N."/>
        </authorList>
    </citation>
    <scope>NUCLEOTIDE SEQUENCE [LARGE SCALE GENOMIC DNA]</scope>
    <source>
        <strain evidence="2 5">CCM 7361</strain>
    </source>
</reference>
<keyword evidence="4" id="KW-1185">Reference proteome</keyword>
<proteinExistence type="predicted"/>
<dbReference type="InterPro" id="IPR010982">
    <property type="entry name" value="Lambda_DNA-bd_dom_sf"/>
</dbReference>
<evidence type="ECO:0000313" key="4">
    <source>
        <dbReference type="Proteomes" id="UP000198309"/>
    </source>
</evidence>
<protein>
    <submittedName>
        <fullName evidence="2">Predicted DNA-binding protein, contains XRE-type HTH domain</fullName>
    </submittedName>
</protein>
<organism evidence="2 5">
    <name type="scientific">Pseudomonas delhiensis</name>
    <dbReference type="NCBI Taxonomy" id="366289"/>
    <lineage>
        <taxon>Bacteria</taxon>
        <taxon>Pseudomonadati</taxon>
        <taxon>Pseudomonadota</taxon>
        <taxon>Gammaproteobacteria</taxon>
        <taxon>Pseudomonadales</taxon>
        <taxon>Pseudomonadaceae</taxon>
        <taxon>Pseudomonas</taxon>
    </lineage>
</organism>
<dbReference type="Gene3D" id="1.10.260.40">
    <property type="entry name" value="lambda repressor-like DNA-binding domains"/>
    <property type="match status" value="1"/>
</dbReference>
<dbReference type="EMBL" id="FZPC01000044">
    <property type="protein sequence ID" value="SNT53562.1"/>
    <property type="molecule type" value="Genomic_DNA"/>
</dbReference>
<sequence>MIEVQAFNSVFDAIADTTAEAEKLRLRATLLQAIQKEAASWDGTDRSRAQRLGITAPRYTLLKRGQLGEFSLDALVVLAVHAGLSIGLTIEHQAA</sequence>
<feature type="domain" description="HigA2-like helix-turn-helix" evidence="1">
    <location>
        <begin position="14"/>
        <end position="90"/>
    </location>
</feature>
<dbReference type="InterPro" id="IPR039554">
    <property type="entry name" value="HigA2-like_HTH"/>
</dbReference>
<dbReference type="Pfam" id="PF13744">
    <property type="entry name" value="HTH_37"/>
    <property type="match status" value="1"/>
</dbReference>
<dbReference type="SUPFAM" id="SSF47413">
    <property type="entry name" value="lambda repressor-like DNA-binding domains"/>
    <property type="match status" value="1"/>
</dbReference>
<name>A0A239NG92_9PSED</name>
<keyword evidence="2" id="KW-0238">DNA-binding</keyword>
<evidence type="ECO:0000259" key="1">
    <source>
        <dbReference type="Pfam" id="PF13744"/>
    </source>
</evidence>
<dbReference type="RefSeq" id="WP_089394610.1">
    <property type="nucleotide sequence ID" value="NZ_FNEC01000036.1"/>
</dbReference>
<dbReference type="GO" id="GO:0003677">
    <property type="term" value="F:DNA binding"/>
    <property type="evidence" value="ECO:0007669"/>
    <property type="project" value="UniProtKB-KW"/>
</dbReference>
<accession>A0A239NG92</accession>
<dbReference type="Proteomes" id="UP000198309">
    <property type="component" value="Unassembled WGS sequence"/>
</dbReference>
<evidence type="ECO:0000313" key="3">
    <source>
        <dbReference type="EMBL" id="SNT53562.1"/>
    </source>
</evidence>
<dbReference type="AlphaFoldDB" id="A0A239NG92"/>
<evidence type="ECO:0000313" key="5">
    <source>
        <dbReference type="Proteomes" id="UP000199693"/>
    </source>
</evidence>
<dbReference type="EMBL" id="FNEC01000036">
    <property type="protein sequence ID" value="SDK36389.1"/>
    <property type="molecule type" value="Genomic_DNA"/>
</dbReference>
<dbReference type="Proteomes" id="UP000199693">
    <property type="component" value="Unassembled WGS sequence"/>
</dbReference>
<gene>
    <name evidence="2" type="ORF">SAMN05216189_103619</name>
    <name evidence="3" type="ORF">SAMN06295949_14418</name>
</gene>
<evidence type="ECO:0000313" key="2">
    <source>
        <dbReference type="EMBL" id="SDK36389.1"/>
    </source>
</evidence>